<dbReference type="AlphaFoldDB" id="A0AAN9UQK8"/>
<keyword evidence="2" id="KW-1185">Reference proteome</keyword>
<name>A0AAN9UQK8_9PEZI</name>
<accession>A0AAN9UQK8</accession>
<protein>
    <submittedName>
        <fullName evidence="1">Uncharacterized protein</fullName>
    </submittedName>
</protein>
<comment type="caution">
    <text evidence="1">The sequence shown here is derived from an EMBL/GenBank/DDBJ whole genome shotgun (WGS) entry which is preliminary data.</text>
</comment>
<gene>
    <name evidence="1" type="ORF">SLS62_006034</name>
</gene>
<sequence length="75" mass="8136">MSFESPRKTATAIATGQPDLIVLAGRHLSKVQETADALKETSTKVRGLQLELISQRAVRAAANAIDAWDDVPRSY</sequence>
<reference evidence="1 2" key="1">
    <citation type="submission" date="2024-02" db="EMBL/GenBank/DDBJ databases">
        <title>De novo assembly and annotation of 12 fungi associated with fruit tree decline syndrome in Ontario, Canada.</title>
        <authorList>
            <person name="Sulman M."/>
            <person name="Ellouze W."/>
            <person name="Ilyukhin E."/>
        </authorList>
    </citation>
    <scope>NUCLEOTIDE SEQUENCE [LARGE SCALE GENOMIC DNA]</scope>
    <source>
        <strain evidence="1 2">M11/M66-122</strain>
    </source>
</reference>
<dbReference type="EMBL" id="JAKJXP020000042">
    <property type="protein sequence ID" value="KAK7752068.1"/>
    <property type="molecule type" value="Genomic_DNA"/>
</dbReference>
<evidence type="ECO:0000313" key="2">
    <source>
        <dbReference type="Proteomes" id="UP001320420"/>
    </source>
</evidence>
<proteinExistence type="predicted"/>
<dbReference type="Proteomes" id="UP001320420">
    <property type="component" value="Unassembled WGS sequence"/>
</dbReference>
<evidence type="ECO:0000313" key="1">
    <source>
        <dbReference type="EMBL" id="KAK7752068.1"/>
    </source>
</evidence>
<organism evidence="1 2">
    <name type="scientific">Diatrype stigma</name>
    <dbReference type="NCBI Taxonomy" id="117547"/>
    <lineage>
        <taxon>Eukaryota</taxon>
        <taxon>Fungi</taxon>
        <taxon>Dikarya</taxon>
        <taxon>Ascomycota</taxon>
        <taxon>Pezizomycotina</taxon>
        <taxon>Sordariomycetes</taxon>
        <taxon>Xylariomycetidae</taxon>
        <taxon>Xylariales</taxon>
        <taxon>Diatrypaceae</taxon>
        <taxon>Diatrype</taxon>
    </lineage>
</organism>